<comment type="cofactor">
    <cofactor evidence="1">
        <name>pyridoxal 5'-phosphate</name>
        <dbReference type="ChEBI" id="CHEBI:597326"/>
    </cofactor>
</comment>
<evidence type="ECO:0000256" key="4">
    <source>
        <dbReference type="ARBA" id="ARBA00022679"/>
    </source>
</evidence>
<comment type="caution">
    <text evidence="7">The sequence shown here is derived from an EMBL/GenBank/DDBJ whole genome shotgun (WGS) entry which is preliminary data.</text>
</comment>
<dbReference type="InterPro" id="IPR015422">
    <property type="entry name" value="PyrdxlP-dep_Trfase_small"/>
</dbReference>
<dbReference type="InterPro" id="IPR015421">
    <property type="entry name" value="PyrdxlP-dep_Trfase_major"/>
</dbReference>
<comment type="similarity">
    <text evidence="2">Belongs to the class-I pyridoxal-phosphate-dependent aminotransferase family.</text>
</comment>
<evidence type="ECO:0000256" key="2">
    <source>
        <dbReference type="ARBA" id="ARBA00007441"/>
    </source>
</evidence>
<protein>
    <submittedName>
        <fullName evidence="7">N-succinyldiaminopimelate aminotransferase</fullName>
        <ecNumber evidence="7">2.6.1.17</ecNumber>
    </submittedName>
</protein>
<evidence type="ECO:0000256" key="1">
    <source>
        <dbReference type="ARBA" id="ARBA00001933"/>
    </source>
</evidence>
<dbReference type="InterPro" id="IPR015424">
    <property type="entry name" value="PyrdxlP-dep_Trfase"/>
</dbReference>
<dbReference type="EC" id="2.6.1.17" evidence="7"/>
<dbReference type="FunFam" id="3.40.640.10:FF:000024">
    <property type="entry name" value="Kynurenine--oxoglutarate transaminase 3"/>
    <property type="match status" value="1"/>
</dbReference>
<evidence type="ECO:0000313" key="7">
    <source>
        <dbReference type="EMBL" id="NYI68118.1"/>
    </source>
</evidence>
<keyword evidence="8" id="KW-1185">Reference proteome</keyword>
<dbReference type="GO" id="GO:0009016">
    <property type="term" value="F:succinyldiaminopimelate transaminase activity"/>
    <property type="evidence" value="ECO:0007669"/>
    <property type="project" value="UniProtKB-EC"/>
</dbReference>
<evidence type="ECO:0000256" key="3">
    <source>
        <dbReference type="ARBA" id="ARBA00022576"/>
    </source>
</evidence>
<dbReference type="CDD" id="cd00609">
    <property type="entry name" value="AAT_like"/>
    <property type="match status" value="1"/>
</dbReference>
<evidence type="ECO:0000313" key="8">
    <source>
        <dbReference type="Proteomes" id="UP000539111"/>
    </source>
</evidence>
<name>A0A7Z0II05_9MICO</name>
<proteinExistence type="inferred from homology"/>
<dbReference type="Gene3D" id="3.40.640.10">
    <property type="entry name" value="Type I PLP-dependent aspartate aminotransferase-like (Major domain)"/>
    <property type="match status" value="1"/>
</dbReference>
<sequence>MSEGQLVNDLNSRPWNRVAAAAGLVDGDGRMAPTIFAEMSVLAGRTGAVNLGQGAPDTPAPAAVREVAKRAIDDGVNQYAPGQGHPALLDAIAGHQQRFYGIDLDPASEILVTTGATEAIASTLLALIKPGDEVVIFEPFYDSYVAMIEMAGGVRRTVPMRAPDFSFGAADVRAAFSDRTAAVIVNNPHNPSGKVFSRDELTLIAGEAARVGAWIISDEVYEHLLFDGATHTPIATIPGAAERTVTISSAGKTFSVTGWKIGWLHAPAPITAAIRAVKQFLTYTSGAPFQPAIAEALSFSDDFFIGEAESLARRRDLLATGLAENAGVDVVTPSAGYFVIADVSSVTSDDALTFCRGLPARCGVVAVPVMALCTPGDEVAERMRALVRFAFCKRTSALESAVSRLKEL</sequence>
<evidence type="ECO:0000259" key="6">
    <source>
        <dbReference type="Pfam" id="PF00155"/>
    </source>
</evidence>
<dbReference type="SUPFAM" id="SSF53383">
    <property type="entry name" value="PLP-dependent transferases"/>
    <property type="match status" value="1"/>
</dbReference>
<dbReference type="GO" id="GO:0016212">
    <property type="term" value="F:kynurenine-oxoglutarate transaminase activity"/>
    <property type="evidence" value="ECO:0007669"/>
    <property type="project" value="TreeGrafter"/>
</dbReference>
<dbReference type="RefSeq" id="WP_342354665.1">
    <property type="nucleotide sequence ID" value="NZ_JACBZP010000001.1"/>
</dbReference>
<evidence type="ECO:0000256" key="5">
    <source>
        <dbReference type="ARBA" id="ARBA00022898"/>
    </source>
</evidence>
<dbReference type="Gene3D" id="3.90.1150.10">
    <property type="entry name" value="Aspartate Aminotransferase, domain 1"/>
    <property type="match status" value="1"/>
</dbReference>
<gene>
    <name evidence="7" type="ORF">BJY26_002424</name>
</gene>
<reference evidence="7 8" key="1">
    <citation type="submission" date="2020-07" db="EMBL/GenBank/DDBJ databases">
        <title>Sequencing the genomes of 1000 actinobacteria strains.</title>
        <authorList>
            <person name="Klenk H.-P."/>
        </authorList>
    </citation>
    <scope>NUCLEOTIDE SEQUENCE [LARGE SCALE GENOMIC DNA]</scope>
    <source>
        <strain evidence="7 8">DSM 26341</strain>
    </source>
</reference>
<dbReference type="Proteomes" id="UP000539111">
    <property type="component" value="Unassembled WGS sequence"/>
</dbReference>
<dbReference type="PANTHER" id="PTHR43807:SF20">
    <property type="entry name" value="FI04487P"/>
    <property type="match status" value="1"/>
</dbReference>
<keyword evidence="5" id="KW-0663">Pyridoxal phosphate</keyword>
<keyword evidence="4 7" id="KW-0808">Transferase</keyword>
<organism evidence="7 8">
    <name type="scientific">Spelaeicoccus albus</name>
    <dbReference type="NCBI Taxonomy" id="1280376"/>
    <lineage>
        <taxon>Bacteria</taxon>
        <taxon>Bacillati</taxon>
        <taxon>Actinomycetota</taxon>
        <taxon>Actinomycetes</taxon>
        <taxon>Micrococcales</taxon>
        <taxon>Brevibacteriaceae</taxon>
        <taxon>Spelaeicoccus</taxon>
    </lineage>
</organism>
<dbReference type="GO" id="GO:0005737">
    <property type="term" value="C:cytoplasm"/>
    <property type="evidence" value="ECO:0007669"/>
    <property type="project" value="TreeGrafter"/>
</dbReference>
<dbReference type="InterPro" id="IPR051326">
    <property type="entry name" value="Kynurenine-oxoglutarate_AT"/>
</dbReference>
<feature type="domain" description="Aminotransferase class I/classII large" evidence="6">
    <location>
        <begin position="49"/>
        <end position="374"/>
    </location>
</feature>
<keyword evidence="3 7" id="KW-0032">Aminotransferase</keyword>
<dbReference type="InterPro" id="IPR004839">
    <property type="entry name" value="Aminotransferase_I/II_large"/>
</dbReference>
<dbReference type="Pfam" id="PF00155">
    <property type="entry name" value="Aminotran_1_2"/>
    <property type="match status" value="1"/>
</dbReference>
<dbReference type="GO" id="GO:0030170">
    <property type="term" value="F:pyridoxal phosphate binding"/>
    <property type="evidence" value="ECO:0007669"/>
    <property type="project" value="InterPro"/>
</dbReference>
<dbReference type="EMBL" id="JACBZP010000001">
    <property type="protein sequence ID" value="NYI68118.1"/>
    <property type="molecule type" value="Genomic_DNA"/>
</dbReference>
<accession>A0A7Z0II05</accession>
<dbReference type="PANTHER" id="PTHR43807">
    <property type="entry name" value="FI04487P"/>
    <property type="match status" value="1"/>
</dbReference>
<dbReference type="AlphaFoldDB" id="A0A7Z0II05"/>